<dbReference type="STRING" id="1797291.A2V47_02955"/>
<name>A0A1F5AGF8_9BACT</name>
<proteinExistence type="predicted"/>
<dbReference type="EMBL" id="MEYH01000002">
    <property type="protein sequence ID" value="OGD17582.1"/>
    <property type="molecule type" value="Genomic_DNA"/>
</dbReference>
<accession>A0A1F5AGF8</accession>
<dbReference type="InterPro" id="IPR000182">
    <property type="entry name" value="GNAT_dom"/>
</dbReference>
<comment type="caution">
    <text evidence="2">The sequence shown here is derived from an EMBL/GenBank/DDBJ whole genome shotgun (WGS) entry which is preliminary data.</text>
</comment>
<dbReference type="InterPro" id="IPR016181">
    <property type="entry name" value="Acyl_CoA_acyltransferase"/>
</dbReference>
<sequence>MECRRIVTRDGIYKGIDLWNRVNPSFFIISRLVEQNIFTPFAGVNVHAWGAFEGDNLLAFALIKYLTIPIIENGQVDEGWISLIVIDKKNIRINSIGNIFFKIIERDLKEKGIHKVYFGRDPQNFLPGLPANLDEDYLLLLEKMGYKKEGVVYDLYQDISKFTISPKITVLQKELELNLQAKMVTKETEKSCLEFLKTFFPGRWHYEAENIRRIPGGIEDYWLLWCDNVPVGFARTNTSESSYMGSNVNWGSQKGQKYCGLGPIGIANNCRGKGYGIYLMINIIQYFQQKGYKHMIIDWTDLLDYYDKVKFKPWIKYFLLYKNL</sequence>
<dbReference type="CDD" id="cd04301">
    <property type="entry name" value="NAT_SF"/>
    <property type="match status" value="1"/>
</dbReference>
<evidence type="ECO:0000313" key="3">
    <source>
        <dbReference type="Proteomes" id="UP000177701"/>
    </source>
</evidence>
<evidence type="ECO:0000259" key="1">
    <source>
        <dbReference type="PROSITE" id="PS51186"/>
    </source>
</evidence>
<dbReference type="GO" id="GO:0016747">
    <property type="term" value="F:acyltransferase activity, transferring groups other than amino-acyl groups"/>
    <property type="evidence" value="ECO:0007669"/>
    <property type="project" value="InterPro"/>
</dbReference>
<dbReference type="Gene3D" id="3.40.630.30">
    <property type="match status" value="2"/>
</dbReference>
<dbReference type="Pfam" id="PF00583">
    <property type="entry name" value="Acetyltransf_1"/>
    <property type="match status" value="1"/>
</dbReference>
<dbReference type="PROSITE" id="PS51186">
    <property type="entry name" value="GNAT"/>
    <property type="match status" value="1"/>
</dbReference>
<gene>
    <name evidence="2" type="ORF">A2V47_02955</name>
</gene>
<dbReference type="Proteomes" id="UP000177701">
    <property type="component" value="Unassembled WGS sequence"/>
</dbReference>
<protein>
    <recommendedName>
        <fullName evidence="1">N-acetyltransferase domain-containing protein</fullName>
    </recommendedName>
</protein>
<evidence type="ECO:0000313" key="2">
    <source>
        <dbReference type="EMBL" id="OGD17582.1"/>
    </source>
</evidence>
<reference evidence="2 3" key="1">
    <citation type="journal article" date="2016" name="Nat. Commun.">
        <title>Thousands of microbial genomes shed light on interconnected biogeochemical processes in an aquifer system.</title>
        <authorList>
            <person name="Anantharaman K."/>
            <person name="Brown C.T."/>
            <person name="Hug L.A."/>
            <person name="Sharon I."/>
            <person name="Castelle C.J."/>
            <person name="Probst A.J."/>
            <person name="Thomas B.C."/>
            <person name="Singh A."/>
            <person name="Wilkins M.J."/>
            <person name="Karaoz U."/>
            <person name="Brodie E.L."/>
            <person name="Williams K.H."/>
            <person name="Hubbard S.S."/>
            <person name="Banfield J.F."/>
        </authorList>
    </citation>
    <scope>NUCLEOTIDE SEQUENCE [LARGE SCALE GENOMIC DNA]</scope>
</reference>
<organism evidence="2 3">
    <name type="scientific">Candidatus Sediminicultor quintus</name>
    <dbReference type="NCBI Taxonomy" id="1797291"/>
    <lineage>
        <taxon>Bacteria</taxon>
        <taxon>Pseudomonadati</taxon>
        <taxon>Atribacterota</taxon>
        <taxon>Candidatus Phoenicimicrobiia</taxon>
        <taxon>Candidatus Pheonicimicrobiales</taxon>
        <taxon>Candidatus Phoenicimicrobiaceae</taxon>
        <taxon>Candidatus Sediminicultor</taxon>
    </lineage>
</organism>
<dbReference type="SUPFAM" id="SSF55729">
    <property type="entry name" value="Acyl-CoA N-acyltransferases (Nat)"/>
    <property type="match status" value="1"/>
</dbReference>
<feature type="domain" description="N-acetyltransferase" evidence="1">
    <location>
        <begin position="179"/>
        <end position="324"/>
    </location>
</feature>
<dbReference type="AlphaFoldDB" id="A0A1F5AGF8"/>